<dbReference type="Proteomes" id="UP000199470">
    <property type="component" value="Unassembled WGS sequence"/>
</dbReference>
<keyword evidence="3" id="KW-1185">Reference proteome</keyword>
<evidence type="ECO:0000313" key="3">
    <source>
        <dbReference type="Proteomes" id="UP000199470"/>
    </source>
</evidence>
<dbReference type="RefSeq" id="WP_139236306.1">
    <property type="nucleotide sequence ID" value="NZ_FOTW01000006.1"/>
</dbReference>
<dbReference type="AlphaFoldDB" id="A0A1I4JLT2"/>
<feature type="chain" id="PRO_5011790780" description="Sel1 repeat family protein" evidence="1">
    <location>
        <begin position="25"/>
        <end position="301"/>
    </location>
</feature>
<proteinExistence type="predicted"/>
<name>A0A1I4JLT2_9BURK</name>
<evidence type="ECO:0000313" key="2">
    <source>
        <dbReference type="EMBL" id="SFL67520.1"/>
    </source>
</evidence>
<protein>
    <recommendedName>
        <fullName evidence="4">Sel1 repeat family protein</fullName>
    </recommendedName>
</protein>
<feature type="signal peptide" evidence="1">
    <location>
        <begin position="1"/>
        <end position="24"/>
    </location>
</feature>
<sequence>MRFKKWFPGALLAAAIAAALLAWQDSGSSTAQAVAASSSKAAPQTSAPARAETKPSMFPVPVDEVPLAEQVQGLMATGDPEKAYHAYLLLARCEQFIRDGDRPTFDVELLKTKRPEYLPGYRGMNEQEKQHDTKLCSGMTERLRLSKLESLAIAVKAGVMGAVAAFAQEGPFGDPGALKTRPDDPLVQEWKAVARAQLVSAVEAGTDISAIMYLAAESQNGSDLFEKNMLLAYRYFMAQGLFDGEQYGAESMSAKWFAKDGEFMVAMGKDLSPAERAAELAAAQHIADNFREQRKLAGDKR</sequence>
<keyword evidence="1" id="KW-0732">Signal</keyword>
<evidence type="ECO:0008006" key="4">
    <source>
        <dbReference type="Google" id="ProtNLM"/>
    </source>
</evidence>
<organism evidence="2 3">
    <name type="scientific">Rugamonas rubra</name>
    <dbReference type="NCBI Taxonomy" id="758825"/>
    <lineage>
        <taxon>Bacteria</taxon>
        <taxon>Pseudomonadati</taxon>
        <taxon>Pseudomonadota</taxon>
        <taxon>Betaproteobacteria</taxon>
        <taxon>Burkholderiales</taxon>
        <taxon>Oxalobacteraceae</taxon>
        <taxon>Telluria group</taxon>
        <taxon>Rugamonas</taxon>
    </lineage>
</organism>
<gene>
    <name evidence="2" type="ORF">SAMN02982985_01093</name>
</gene>
<reference evidence="2 3" key="1">
    <citation type="submission" date="2016-10" db="EMBL/GenBank/DDBJ databases">
        <authorList>
            <person name="de Groot N.N."/>
        </authorList>
    </citation>
    <scope>NUCLEOTIDE SEQUENCE [LARGE SCALE GENOMIC DNA]</scope>
    <source>
        <strain evidence="2 3">ATCC 43154</strain>
    </source>
</reference>
<evidence type="ECO:0000256" key="1">
    <source>
        <dbReference type="SAM" id="SignalP"/>
    </source>
</evidence>
<accession>A0A1I4JLT2</accession>
<dbReference type="OrthoDB" id="8778683at2"/>
<dbReference type="EMBL" id="FOTW01000006">
    <property type="protein sequence ID" value="SFL67520.1"/>
    <property type="molecule type" value="Genomic_DNA"/>
</dbReference>